<keyword evidence="4" id="KW-1003">Cell membrane</keyword>
<dbReference type="Gene3D" id="1.20.1250.20">
    <property type="entry name" value="MFS general substrate transporter like domains"/>
    <property type="match status" value="1"/>
</dbReference>
<organism evidence="12">
    <name type="scientific">Sporolactobacillus sp. Y61</name>
    <dbReference type="NCBI Taxonomy" id="3160863"/>
    <lineage>
        <taxon>Bacteria</taxon>
        <taxon>Bacillati</taxon>
        <taxon>Bacillota</taxon>
        <taxon>Bacilli</taxon>
        <taxon>Bacillales</taxon>
        <taxon>Sporolactobacillaceae</taxon>
        <taxon>Sporolactobacillus</taxon>
    </lineage>
</organism>
<evidence type="ECO:0000256" key="5">
    <source>
        <dbReference type="ARBA" id="ARBA00022597"/>
    </source>
</evidence>
<dbReference type="InterPro" id="IPR005828">
    <property type="entry name" value="MFS_sugar_transport-like"/>
</dbReference>
<dbReference type="InterPro" id="IPR050814">
    <property type="entry name" value="Myo-inositol_Transporter"/>
</dbReference>
<dbReference type="InterPro" id="IPR036259">
    <property type="entry name" value="MFS_trans_sf"/>
</dbReference>
<feature type="transmembrane region" description="Helical" evidence="10">
    <location>
        <begin position="160"/>
        <end position="181"/>
    </location>
</feature>
<proteinExistence type="inferred from homology"/>
<keyword evidence="6 10" id="KW-0812">Transmembrane</keyword>
<dbReference type="InterPro" id="IPR005829">
    <property type="entry name" value="Sugar_transporter_CS"/>
</dbReference>
<feature type="transmembrane region" description="Helical" evidence="10">
    <location>
        <begin position="269"/>
        <end position="292"/>
    </location>
</feature>
<dbReference type="InterPro" id="IPR020846">
    <property type="entry name" value="MFS_dom"/>
</dbReference>
<dbReference type="NCBIfam" id="TIGR00879">
    <property type="entry name" value="SP"/>
    <property type="match status" value="1"/>
</dbReference>
<protein>
    <submittedName>
        <fullName evidence="12">Sugar porter family MFS transporter</fullName>
    </submittedName>
</protein>
<dbReference type="CDD" id="cd17359">
    <property type="entry name" value="MFS_XylE_like"/>
    <property type="match status" value="1"/>
</dbReference>
<keyword evidence="5" id="KW-0762">Sugar transport</keyword>
<evidence type="ECO:0000256" key="2">
    <source>
        <dbReference type="ARBA" id="ARBA00010992"/>
    </source>
</evidence>
<feature type="transmembrane region" description="Helical" evidence="10">
    <location>
        <begin position="431"/>
        <end position="450"/>
    </location>
</feature>
<dbReference type="PROSITE" id="PS50850">
    <property type="entry name" value="MFS"/>
    <property type="match status" value="1"/>
</dbReference>
<dbReference type="FunFam" id="1.20.1250.20:FF:000218">
    <property type="entry name" value="facilitated trehalose transporter Tret1"/>
    <property type="match status" value="1"/>
</dbReference>
<dbReference type="PANTHER" id="PTHR48020:SF12">
    <property type="entry name" value="PROTON MYO-INOSITOL COTRANSPORTER"/>
    <property type="match status" value="1"/>
</dbReference>
<feature type="transmembrane region" description="Helical" evidence="10">
    <location>
        <begin position="402"/>
        <end position="425"/>
    </location>
</feature>
<feature type="transmembrane region" description="Helical" evidence="10">
    <location>
        <begin position="119"/>
        <end position="140"/>
    </location>
</feature>
<feature type="transmembrane region" description="Helical" evidence="10">
    <location>
        <begin position="65"/>
        <end position="85"/>
    </location>
</feature>
<dbReference type="PROSITE" id="PS00217">
    <property type="entry name" value="SUGAR_TRANSPORT_2"/>
    <property type="match status" value="2"/>
</dbReference>
<gene>
    <name evidence="12" type="ORF">ABNN70_06715</name>
</gene>
<dbReference type="PRINTS" id="PR00171">
    <property type="entry name" value="SUGRTRNSPORT"/>
</dbReference>
<sequence>MYNQSSAEPVKSHRKNSAAIKNLKRIAALSTFGGLLFGIDTGVINGALVFMKLPEELNLNSTNEGLVTSSITLGAALGAVTAGYLSDRFGRRRVLFYLSFVFLAFTAACSIAPNAWAMIIFRFLLGLAVGGASVVVPTYLSELSTPSIRGRLVSQNELMITGGQLLAFTVNAILGTSFASYTGIWRWMIAFGMIPSLCLLVGMLIVPESPRWMVMKGCVDKASETLSKVRETSEEVGHEISQIRTTLNQAGKTKQAGFRDLRIPWIRRLVLIGTGIGIMQQIIGINIMMYYGTTILMESGFGHSAALIANIFNGVVSVLATYTGMRLMNRVNRRKMLLTGITGTGISLVAIAWISHALVQSPLLPYLVILTTMIFLGFFQGCISPTTWLLMSEIFPQKLRGLGMGVATFFLWISNFLVGAFFPVLLANIGLSQTFIVFVACNMASYLFAWKFVPETRGKSLEQIQVNSSMLKR</sequence>
<feature type="transmembrane region" description="Helical" evidence="10">
    <location>
        <begin position="304"/>
        <end position="324"/>
    </location>
</feature>
<accession>A0AAU8IHW4</accession>
<dbReference type="InterPro" id="IPR003663">
    <property type="entry name" value="Sugar/inositol_transpt"/>
</dbReference>
<feature type="transmembrane region" description="Helical" evidence="10">
    <location>
        <begin position="187"/>
        <end position="206"/>
    </location>
</feature>
<evidence type="ECO:0000259" key="11">
    <source>
        <dbReference type="PROSITE" id="PS50850"/>
    </source>
</evidence>
<dbReference type="PROSITE" id="PS00216">
    <property type="entry name" value="SUGAR_TRANSPORT_1"/>
    <property type="match status" value="1"/>
</dbReference>
<name>A0AAU8IHW4_9BACL</name>
<keyword evidence="8 10" id="KW-0472">Membrane</keyword>
<feature type="transmembrane region" description="Helical" evidence="10">
    <location>
        <begin position="94"/>
        <end position="113"/>
    </location>
</feature>
<comment type="subcellular location">
    <subcellularLocation>
        <location evidence="1">Cell membrane</location>
        <topology evidence="1">Multi-pass membrane protein</topology>
    </subcellularLocation>
</comment>
<evidence type="ECO:0000256" key="10">
    <source>
        <dbReference type="SAM" id="Phobius"/>
    </source>
</evidence>
<evidence type="ECO:0000256" key="3">
    <source>
        <dbReference type="ARBA" id="ARBA00022448"/>
    </source>
</evidence>
<dbReference type="Pfam" id="PF00083">
    <property type="entry name" value="Sugar_tr"/>
    <property type="match status" value="1"/>
</dbReference>
<evidence type="ECO:0000256" key="1">
    <source>
        <dbReference type="ARBA" id="ARBA00004651"/>
    </source>
</evidence>
<dbReference type="PANTHER" id="PTHR48020">
    <property type="entry name" value="PROTON MYO-INOSITOL COTRANSPORTER"/>
    <property type="match status" value="1"/>
</dbReference>
<reference evidence="12" key="1">
    <citation type="submission" date="2024-06" db="EMBL/GenBank/DDBJ databases">
        <authorList>
            <person name="Fan A."/>
            <person name="Zhang F.Y."/>
            <person name="Zhang L."/>
        </authorList>
    </citation>
    <scope>NUCLEOTIDE SEQUENCE</scope>
    <source>
        <strain evidence="12">Y61</strain>
    </source>
</reference>
<feature type="transmembrane region" description="Helical" evidence="10">
    <location>
        <begin position="26"/>
        <end position="53"/>
    </location>
</feature>
<evidence type="ECO:0000256" key="8">
    <source>
        <dbReference type="ARBA" id="ARBA00023136"/>
    </source>
</evidence>
<evidence type="ECO:0000256" key="9">
    <source>
        <dbReference type="RuleBase" id="RU003346"/>
    </source>
</evidence>
<feature type="transmembrane region" description="Helical" evidence="10">
    <location>
        <begin position="336"/>
        <end position="354"/>
    </location>
</feature>
<feature type="transmembrane region" description="Helical" evidence="10">
    <location>
        <begin position="366"/>
        <end position="390"/>
    </location>
</feature>
<comment type="similarity">
    <text evidence="2 9">Belongs to the major facilitator superfamily. Sugar transporter (TC 2.A.1.1) family.</text>
</comment>
<dbReference type="GO" id="GO:0005886">
    <property type="term" value="C:plasma membrane"/>
    <property type="evidence" value="ECO:0007669"/>
    <property type="project" value="UniProtKB-SubCell"/>
</dbReference>
<dbReference type="AlphaFoldDB" id="A0AAU8IHW4"/>
<keyword evidence="7 10" id="KW-1133">Transmembrane helix</keyword>
<dbReference type="RefSeq" id="WP_353949210.1">
    <property type="nucleotide sequence ID" value="NZ_CP159510.1"/>
</dbReference>
<dbReference type="InterPro" id="IPR047984">
    <property type="entry name" value="XylE-like"/>
</dbReference>
<evidence type="ECO:0000256" key="4">
    <source>
        <dbReference type="ARBA" id="ARBA00022475"/>
    </source>
</evidence>
<feature type="domain" description="Major facilitator superfamily (MFS) profile" evidence="11">
    <location>
        <begin position="26"/>
        <end position="457"/>
    </location>
</feature>
<dbReference type="GO" id="GO:0022857">
    <property type="term" value="F:transmembrane transporter activity"/>
    <property type="evidence" value="ECO:0007669"/>
    <property type="project" value="InterPro"/>
</dbReference>
<dbReference type="SUPFAM" id="SSF103473">
    <property type="entry name" value="MFS general substrate transporter"/>
    <property type="match status" value="1"/>
</dbReference>
<evidence type="ECO:0000313" key="12">
    <source>
        <dbReference type="EMBL" id="XCJ18131.1"/>
    </source>
</evidence>
<evidence type="ECO:0000256" key="6">
    <source>
        <dbReference type="ARBA" id="ARBA00022692"/>
    </source>
</evidence>
<keyword evidence="3 9" id="KW-0813">Transport</keyword>
<dbReference type="EMBL" id="CP159510">
    <property type="protein sequence ID" value="XCJ18131.1"/>
    <property type="molecule type" value="Genomic_DNA"/>
</dbReference>
<evidence type="ECO:0000256" key="7">
    <source>
        <dbReference type="ARBA" id="ARBA00022989"/>
    </source>
</evidence>